<reference evidence="2 3" key="1">
    <citation type="submission" date="2014-08" db="EMBL/GenBank/DDBJ databases">
        <title>Whole genome shotgun sequence of Sphingomonas paucimobilis NBRC 13935.</title>
        <authorList>
            <person name="Hosoyama A."/>
            <person name="Hashimoto M."/>
            <person name="Hosoyama Y."/>
            <person name="Noguchi M."/>
            <person name="Uohara A."/>
            <person name="Ohji S."/>
            <person name="Katano-Makiyama Y."/>
            <person name="Ichikawa N."/>
            <person name="Kimura A."/>
            <person name="Yamazoe A."/>
            <person name="Fujita N."/>
        </authorList>
    </citation>
    <scope>NUCLEOTIDE SEQUENCE [LARGE SCALE GENOMIC DNA]</scope>
    <source>
        <strain evidence="2 3">NBRC 13935</strain>
    </source>
</reference>
<feature type="signal peptide" evidence="1">
    <location>
        <begin position="1"/>
        <end position="20"/>
    </location>
</feature>
<keyword evidence="1" id="KW-0732">Signal</keyword>
<accession>A0A0C9N7W7</accession>
<gene>
    <name evidence="2" type="ORF">SP6_61_00180</name>
</gene>
<dbReference type="AlphaFoldDB" id="A0A0C9N7W7"/>
<dbReference type="InterPro" id="IPR010980">
    <property type="entry name" value="Cyt_c/b562"/>
</dbReference>
<dbReference type="Proteomes" id="UP000032025">
    <property type="component" value="Unassembled WGS sequence"/>
</dbReference>
<dbReference type="Gene3D" id="1.20.120.10">
    <property type="entry name" value="Cytochrome c/b562"/>
    <property type="match status" value="1"/>
</dbReference>
<evidence type="ECO:0000313" key="2">
    <source>
        <dbReference type="EMBL" id="GAN15569.1"/>
    </source>
</evidence>
<dbReference type="PROSITE" id="PS51257">
    <property type="entry name" value="PROKAR_LIPOPROTEIN"/>
    <property type="match status" value="1"/>
</dbReference>
<dbReference type="GO" id="GO:0022900">
    <property type="term" value="P:electron transport chain"/>
    <property type="evidence" value="ECO:0007669"/>
    <property type="project" value="InterPro"/>
</dbReference>
<protein>
    <submittedName>
        <fullName evidence="2">DNA, contig: SP661</fullName>
    </submittedName>
</protein>
<dbReference type="GO" id="GO:0005506">
    <property type="term" value="F:iron ion binding"/>
    <property type="evidence" value="ECO:0007669"/>
    <property type="project" value="InterPro"/>
</dbReference>
<sequence>MTNRMSVTAPCLAVMGLAMALTACNQKPTESIRDMMVGRVQPTAQTYWNAVQYISDEKGTHNIVPRNAAEWDRTRKAAEDLSDYGRQLQTRAYSQGRGEDWNQFAQGLVDIGAAAADAARSRNPDAVFDAGASVYNVCAACHQVYLPRTTSSTKAPVIEGPQ</sequence>
<proteinExistence type="predicted"/>
<comment type="caution">
    <text evidence="2">The sequence shown here is derived from an EMBL/GenBank/DDBJ whole genome shotgun (WGS) entry which is preliminary data.</text>
</comment>
<keyword evidence="3" id="KW-1185">Reference proteome</keyword>
<dbReference type="EMBL" id="BBJS01000061">
    <property type="protein sequence ID" value="GAN15569.1"/>
    <property type="molecule type" value="Genomic_DNA"/>
</dbReference>
<evidence type="ECO:0000256" key="1">
    <source>
        <dbReference type="SAM" id="SignalP"/>
    </source>
</evidence>
<feature type="chain" id="PRO_5002210029" evidence="1">
    <location>
        <begin position="21"/>
        <end position="162"/>
    </location>
</feature>
<dbReference type="GO" id="GO:0009055">
    <property type="term" value="F:electron transfer activity"/>
    <property type="evidence" value="ECO:0007669"/>
    <property type="project" value="InterPro"/>
</dbReference>
<dbReference type="RefSeq" id="WP_037568982.1">
    <property type="nucleotide sequence ID" value="NZ_BBJS01000061.1"/>
</dbReference>
<dbReference type="GO" id="GO:0020037">
    <property type="term" value="F:heme binding"/>
    <property type="evidence" value="ECO:0007669"/>
    <property type="project" value="InterPro"/>
</dbReference>
<dbReference type="GeneID" id="78527751"/>
<name>A0A0C9N7W7_SPHPI</name>
<organism evidence="2 3">
    <name type="scientific">Sphingomonas paucimobilis NBRC 13935</name>
    <dbReference type="NCBI Taxonomy" id="1219050"/>
    <lineage>
        <taxon>Bacteria</taxon>
        <taxon>Pseudomonadati</taxon>
        <taxon>Pseudomonadota</taxon>
        <taxon>Alphaproteobacteria</taxon>
        <taxon>Sphingomonadales</taxon>
        <taxon>Sphingomonadaceae</taxon>
        <taxon>Sphingomonas</taxon>
    </lineage>
</organism>
<evidence type="ECO:0000313" key="3">
    <source>
        <dbReference type="Proteomes" id="UP000032025"/>
    </source>
</evidence>
<dbReference type="SUPFAM" id="SSF47175">
    <property type="entry name" value="Cytochromes"/>
    <property type="match status" value="1"/>
</dbReference>